<evidence type="ECO:0000313" key="2">
    <source>
        <dbReference type="EMBL" id="GFE12223.1"/>
    </source>
</evidence>
<dbReference type="Pfam" id="PF06197">
    <property type="entry name" value="DUF998"/>
    <property type="match status" value="1"/>
</dbReference>
<proteinExistence type="predicted"/>
<evidence type="ECO:0000256" key="1">
    <source>
        <dbReference type="SAM" id="Phobius"/>
    </source>
</evidence>
<evidence type="ECO:0008006" key="4">
    <source>
        <dbReference type="Google" id="ProtNLM"/>
    </source>
</evidence>
<accession>A0A640SL16</accession>
<dbReference type="RefSeq" id="WP_190144379.1">
    <property type="nucleotide sequence ID" value="NZ_BLIO01000001.1"/>
</dbReference>
<name>A0A640SL16_9ACTN</name>
<keyword evidence="1" id="KW-0472">Membrane</keyword>
<organism evidence="2 3">
    <name type="scientific">Streptomyces glebosus</name>
    <dbReference type="NCBI Taxonomy" id="249580"/>
    <lineage>
        <taxon>Bacteria</taxon>
        <taxon>Bacillati</taxon>
        <taxon>Actinomycetota</taxon>
        <taxon>Actinomycetes</taxon>
        <taxon>Kitasatosporales</taxon>
        <taxon>Streptomycetaceae</taxon>
        <taxon>Streptomyces</taxon>
    </lineage>
</organism>
<feature type="transmembrane region" description="Helical" evidence="1">
    <location>
        <begin position="187"/>
        <end position="205"/>
    </location>
</feature>
<gene>
    <name evidence="2" type="ORF">Sgleb_02700</name>
</gene>
<dbReference type="Proteomes" id="UP000430079">
    <property type="component" value="Unassembled WGS sequence"/>
</dbReference>
<evidence type="ECO:0000313" key="3">
    <source>
        <dbReference type="Proteomes" id="UP000430079"/>
    </source>
</evidence>
<dbReference type="EMBL" id="BLIO01000001">
    <property type="protein sequence ID" value="GFE12223.1"/>
    <property type="molecule type" value="Genomic_DNA"/>
</dbReference>
<feature type="transmembrane region" description="Helical" evidence="1">
    <location>
        <begin position="12"/>
        <end position="33"/>
    </location>
</feature>
<dbReference type="InterPro" id="IPR009339">
    <property type="entry name" value="DUF998"/>
</dbReference>
<comment type="caution">
    <text evidence="2">The sequence shown here is derived from an EMBL/GenBank/DDBJ whole genome shotgun (WGS) entry which is preliminary data.</text>
</comment>
<dbReference type="AlphaFoldDB" id="A0A640SL16"/>
<keyword evidence="1" id="KW-1133">Transmembrane helix</keyword>
<feature type="transmembrane region" description="Helical" evidence="1">
    <location>
        <begin position="82"/>
        <end position="101"/>
    </location>
</feature>
<reference evidence="2 3" key="1">
    <citation type="submission" date="2019-12" db="EMBL/GenBank/DDBJ databases">
        <title>Whole genome shotgun sequence of Streptomyces hygroscopicus subsp. glebosus NBRC 13786.</title>
        <authorList>
            <person name="Ichikawa N."/>
            <person name="Kimura A."/>
            <person name="Kitahashi Y."/>
            <person name="Komaki H."/>
            <person name="Tamura T."/>
        </authorList>
    </citation>
    <scope>NUCLEOTIDE SEQUENCE [LARGE SCALE GENOMIC DNA]</scope>
    <source>
        <strain evidence="2 3">NBRC 13786</strain>
    </source>
</reference>
<feature type="transmembrane region" description="Helical" evidence="1">
    <location>
        <begin position="129"/>
        <end position="147"/>
    </location>
</feature>
<keyword evidence="1" id="KW-0812">Transmembrane</keyword>
<sequence length="210" mass="22174">MSTYVDALGNQILLACGVAAGPLFTATYLLVGFKRRDYKSLRHPVSSLALGPAGWAQTVNFISAGLLSLALSVGLWRVGPSRWGALLIGIWAVGLLGAGIFRTDPVRGYPPGTPDQLQHHTRAGALHDLFSLVAFLELAVACFVFALPDSLGWALYSIAGGVLFAATTVPAGAAFDQNQHLANPGGLIQRTAITIGWTWLTLLAARTLHT</sequence>
<keyword evidence="3" id="KW-1185">Reference proteome</keyword>
<protein>
    <recommendedName>
        <fullName evidence="4">DUF998 domain-containing protein</fullName>
    </recommendedName>
</protein>
<feature type="transmembrane region" description="Helical" evidence="1">
    <location>
        <begin position="153"/>
        <end position="175"/>
    </location>
</feature>
<feature type="transmembrane region" description="Helical" evidence="1">
    <location>
        <begin position="54"/>
        <end position="76"/>
    </location>
</feature>